<name>A0A2N1IRL5_9PSED</name>
<gene>
    <name evidence="1" type="ORF">CXB65_15160</name>
</gene>
<comment type="caution">
    <text evidence="1">The sequence shown here is derived from an EMBL/GenBank/DDBJ whole genome shotgun (WGS) entry which is preliminary data.</text>
</comment>
<proteinExistence type="predicted"/>
<dbReference type="Proteomes" id="UP000233399">
    <property type="component" value="Unassembled WGS sequence"/>
</dbReference>
<reference evidence="1 2" key="1">
    <citation type="submission" date="2017-12" db="EMBL/GenBank/DDBJ databases">
        <title>Isolation and characterization of an aerobic denitrifying Pseudomonas monteilii CY06 from aquaculture ponds.</title>
        <authorList>
            <person name="Ma Q."/>
            <person name="Cai Y."/>
            <person name="He Z."/>
        </authorList>
    </citation>
    <scope>NUCLEOTIDE SEQUENCE [LARGE SCALE GENOMIC DNA]</scope>
    <source>
        <strain evidence="1 2">CY06</strain>
    </source>
</reference>
<sequence length="104" mass="11671">MDGFWIWQRLYVPVPAHSRVNPLPQVLYRIQHRHDLCGSGFTREEARTGCENAGMIPASDVYRTLNYAHSRIPQIICAQARSQHGVDASAVGRLSGVVVHAHRL</sequence>
<dbReference type="AlphaFoldDB" id="A0A2N1IRL5"/>
<evidence type="ECO:0000313" key="2">
    <source>
        <dbReference type="Proteomes" id="UP000233399"/>
    </source>
</evidence>
<protein>
    <submittedName>
        <fullName evidence="1">Uncharacterized protein</fullName>
    </submittedName>
</protein>
<evidence type="ECO:0000313" key="1">
    <source>
        <dbReference type="EMBL" id="PKI22210.1"/>
    </source>
</evidence>
<dbReference type="EMBL" id="PJCG01000022">
    <property type="protein sequence ID" value="PKI22210.1"/>
    <property type="molecule type" value="Genomic_DNA"/>
</dbReference>
<organism evidence="1 2">
    <name type="scientific">Pseudomonas monteilii</name>
    <dbReference type="NCBI Taxonomy" id="76759"/>
    <lineage>
        <taxon>Bacteria</taxon>
        <taxon>Pseudomonadati</taxon>
        <taxon>Pseudomonadota</taxon>
        <taxon>Gammaproteobacteria</taxon>
        <taxon>Pseudomonadales</taxon>
        <taxon>Pseudomonadaceae</taxon>
        <taxon>Pseudomonas</taxon>
    </lineage>
</organism>
<accession>A0A2N1IRL5</accession>